<keyword evidence="1" id="KW-0812">Transmembrane</keyword>
<dbReference type="PANTHER" id="PTHR41771">
    <property type="entry name" value="MEMBRANE PROTEIN-RELATED"/>
    <property type="match status" value="1"/>
</dbReference>
<dbReference type="Pfam" id="PF07907">
    <property type="entry name" value="YibE_F"/>
    <property type="match status" value="1"/>
</dbReference>
<sequence length="270" mass="27280">DRLFLALAAGLLGLIVLIAGEAVWRLLTVLLAGVVSLVIVLVPCLAAGVPPIAAGLLAGVTFIIAAALLLGRAGKLSLGIVAGATGGIVAAAALALLAVAAGRLTGVYSSLTKDLWYNPVTRGLNFPQLLCAGMIVGTCGIIVDLAAAVSSAIHEVRQANPLLTRRQLAAAGLAVGRDVMGTELNTLVFAYAGAHAGVLLLPMLSSAVPGFEIPALRIFSQQAVAIDVLQMLVGTTALVLTIPITAAATALLLGRGRLLPDVAGMIRRRG</sequence>
<comment type="caution">
    <text evidence="2">The sequence shown here is derived from an EMBL/GenBank/DDBJ whole genome shotgun (WGS) entry which is preliminary data.</text>
</comment>
<gene>
    <name evidence="2" type="ORF">S03H2_44162</name>
</gene>
<feature type="transmembrane region" description="Helical" evidence="1">
    <location>
        <begin position="56"/>
        <end position="74"/>
    </location>
</feature>
<proteinExistence type="predicted"/>
<keyword evidence="1" id="KW-1133">Transmembrane helix</keyword>
<feature type="non-terminal residue" evidence="2">
    <location>
        <position position="1"/>
    </location>
</feature>
<organism evidence="2">
    <name type="scientific">marine sediment metagenome</name>
    <dbReference type="NCBI Taxonomy" id="412755"/>
    <lineage>
        <taxon>unclassified sequences</taxon>
        <taxon>metagenomes</taxon>
        <taxon>ecological metagenomes</taxon>
    </lineage>
</organism>
<dbReference type="PANTHER" id="PTHR41771:SF1">
    <property type="entry name" value="MEMBRANE PROTEIN"/>
    <property type="match status" value="1"/>
</dbReference>
<feature type="transmembrane region" description="Helical" evidence="1">
    <location>
        <begin position="129"/>
        <end position="153"/>
    </location>
</feature>
<feature type="transmembrane region" description="Helical" evidence="1">
    <location>
        <begin position="232"/>
        <end position="253"/>
    </location>
</feature>
<evidence type="ECO:0000313" key="2">
    <source>
        <dbReference type="EMBL" id="GAH75396.1"/>
    </source>
</evidence>
<accession>X1HZ15</accession>
<evidence type="ECO:0008006" key="3">
    <source>
        <dbReference type="Google" id="ProtNLM"/>
    </source>
</evidence>
<feature type="non-terminal residue" evidence="2">
    <location>
        <position position="270"/>
    </location>
</feature>
<feature type="transmembrane region" description="Helical" evidence="1">
    <location>
        <begin position="80"/>
        <end position="108"/>
    </location>
</feature>
<dbReference type="AlphaFoldDB" id="X1HZ15"/>
<feature type="transmembrane region" description="Helical" evidence="1">
    <location>
        <begin position="29"/>
        <end position="49"/>
    </location>
</feature>
<name>X1HZ15_9ZZZZ</name>
<keyword evidence="1" id="KW-0472">Membrane</keyword>
<feature type="transmembrane region" description="Helical" evidence="1">
    <location>
        <begin position="188"/>
        <end position="211"/>
    </location>
</feature>
<protein>
    <recommendedName>
        <fullName evidence="3">YibE/F family protein</fullName>
    </recommendedName>
</protein>
<dbReference type="InterPro" id="IPR012507">
    <property type="entry name" value="YibE_F"/>
</dbReference>
<evidence type="ECO:0000256" key="1">
    <source>
        <dbReference type="SAM" id="Phobius"/>
    </source>
</evidence>
<reference evidence="2" key="1">
    <citation type="journal article" date="2014" name="Front. Microbiol.">
        <title>High frequency of phylogenetically diverse reductive dehalogenase-homologous genes in deep subseafloor sedimentary metagenomes.</title>
        <authorList>
            <person name="Kawai M."/>
            <person name="Futagami T."/>
            <person name="Toyoda A."/>
            <person name="Takaki Y."/>
            <person name="Nishi S."/>
            <person name="Hori S."/>
            <person name="Arai W."/>
            <person name="Tsubouchi T."/>
            <person name="Morono Y."/>
            <person name="Uchiyama I."/>
            <person name="Ito T."/>
            <person name="Fujiyama A."/>
            <person name="Inagaki F."/>
            <person name="Takami H."/>
        </authorList>
    </citation>
    <scope>NUCLEOTIDE SEQUENCE</scope>
    <source>
        <strain evidence="2">Expedition CK06-06</strain>
    </source>
</reference>
<dbReference type="EMBL" id="BARU01027594">
    <property type="protein sequence ID" value="GAH75396.1"/>
    <property type="molecule type" value="Genomic_DNA"/>
</dbReference>